<name>A0ABM8FYW0_9CELL</name>
<gene>
    <name evidence="2" type="ORF">GCM10025865_01620</name>
</gene>
<comment type="similarity">
    <text evidence="1">Belongs to the ROK (NagC/XylR) family.</text>
</comment>
<dbReference type="EMBL" id="AP027729">
    <property type="protein sequence ID" value="BDZ40863.1"/>
    <property type="molecule type" value="Genomic_DNA"/>
</dbReference>
<proteinExistence type="inferred from homology"/>
<dbReference type="InterPro" id="IPR043129">
    <property type="entry name" value="ATPase_NBD"/>
</dbReference>
<dbReference type="RefSeq" id="WP_286218183.1">
    <property type="nucleotide sequence ID" value="NZ_AP027729.1"/>
</dbReference>
<dbReference type="PANTHER" id="PTHR18964">
    <property type="entry name" value="ROK (REPRESSOR, ORF, KINASE) FAMILY"/>
    <property type="match status" value="1"/>
</dbReference>
<organism evidence="2 3">
    <name type="scientific">Paraoerskovia sediminicola</name>
    <dbReference type="NCBI Taxonomy" id="1138587"/>
    <lineage>
        <taxon>Bacteria</taxon>
        <taxon>Bacillati</taxon>
        <taxon>Actinomycetota</taxon>
        <taxon>Actinomycetes</taxon>
        <taxon>Micrococcales</taxon>
        <taxon>Cellulomonadaceae</taxon>
        <taxon>Paraoerskovia</taxon>
    </lineage>
</organism>
<sequence length="326" mass="32106">MLDPVPPATELHGACSVGLDVGGTKVHGVLLGPDGTVLGDERRPTRQGPEGVLASVEDVVGALVGPVGIAVGDLGGIGVGIPGLVDPGTGCVTHAVNVGIRGEPFPLADRLASRTGGVPVAVDNDLNVAAVGAAHHLARQGRGSEAGAELAYLALGTGLAAGIVLGGRLRRGVSGAVGEIGHVPVDPRGPRCACGQRGCLEVYASGSALASRWPVAPGLHAPAELFAAAARGDALAVTVRDEFLDAVAVAVQMLVLTYDVADVVIGGGVSALGEPLLTGVAAALAARGELSPFLATLNMADRVSLTPAGVPVAAVGAALVSRREVS</sequence>
<dbReference type="InterPro" id="IPR000600">
    <property type="entry name" value="ROK"/>
</dbReference>
<evidence type="ECO:0000313" key="3">
    <source>
        <dbReference type="Proteomes" id="UP001321475"/>
    </source>
</evidence>
<dbReference type="SUPFAM" id="SSF53067">
    <property type="entry name" value="Actin-like ATPase domain"/>
    <property type="match status" value="1"/>
</dbReference>
<evidence type="ECO:0000313" key="2">
    <source>
        <dbReference type="EMBL" id="BDZ40863.1"/>
    </source>
</evidence>
<dbReference type="PANTHER" id="PTHR18964:SF149">
    <property type="entry name" value="BIFUNCTIONAL UDP-N-ACETYLGLUCOSAMINE 2-EPIMERASE_N-ACETYLMANNOSAMINE KINASE"/>
    <property type="match status" value="1"/>
</dbReference>
<reference evidence="3" key="1">
    <citation type="journal article" date="2019" name="Int. J. Syst. Evol. Microbiol.">
        <title>The Global Catalogue of Microorganisms (GCM) 10K type strain sequencing project: providing services to taxonomists for standard genome sequencing and annotation.</title>
        <authorList>
            <consortium name="The Broad Institute Genomics Platform"/>
            <consortium name="The Broad Institute Genome Sequencing Center for Infectious Disease"/>
            <person name="Wu L."/>
            <person name="Ma J."/>
        </authorList>
    </citation>
    <scope>NUCLEOTIDE SEQUENCE [LARGE SCALE GENOMIC DNA]</scope>
    <source>
        <strain evidence="3">NBRC 108565</strain>
    </source>
</reference>
<keyword evidence="3" id="KW-1185">Reference proteome</keyword>
<evidence type="ECO:0000256" key="1">
    <source>
        <dbReference type="ARBA" id="ARBA00006479"/>
    </source>
</evidence>
<protein>
    <submittedName>
        <fullName evidence="2">NagC family transcriptional regulator</fullName>
    </submittedName>
</protein>
<dbReference type="Pfam" id="PF00480">
    <property type="entry name" value="ROK"/>
    <property type="match status" value="1"/>
</dbReference>
<dbReference type="Proteomes" id="UP001321475">
    <property type="component" value="Chromosome"/>
</dbReference>
<accession>A0ABM8FYW0</accession>
<dbReference type="Gene3D" id="3.30.420.40">
    <property type="match status" value="2"/>
</dbReference>